<feature type="region of interest" description="Disordered" evidence="2">
    <location>
        <begin position="964"/>
        <end position="991"/>
    </location>
</feature>
<evidence type="ECO:0000313" key="4">
    <source>
        <dbReference type="Proteomes" id="UP000549394"/>
    </source>
</evidence>
<feature type="coiled-coil region" evidence="1">
    <location>
        <begin position="358"/>
        <end position="406"/>
    </location>
</feature>
<feature type="compositionally biased region" description="Basic and acidic residues" evidence="2">
    <location>
        <begin position="145"/>
        <end position="154"/>
    </location>
</feature>
<feature type="coiled-coil region" evidence="1">
    <location>
        <begin position="650"/>
        <end position="677"/>
    </location>
</feature>
<feature type="compositionally biased region" description="Basic and acidic residues" evidence="2">
    <location>
        <begin position="123"/>
        <end position="132"/>
    </location>
</feature>
<evidence type="ECO:0000256" key="2">
    <source>
        <dbReference type="SAM" id="MobiDB-lite"/>
    </source>
</evidence>
<feature type="compositionally biased region" description="Basic and acidic residues" evidence="2">
    <location>
        <begin position="628"/>
        <end position="644"/>
    </location>
</feature>
<dbReference type="AlphaFoldDB" id="A0A7I8VAR1"/>
<dbReference type="EMBL" id="CAJFCJ010000003">
    <property type="protein sequence ID" value="CAD5113421.1"/>
    <property type="molecule type" value="Genomic_DNA"/>
</dbReference>
<keyword evidence="1" id="KW-0175">Coiled coil</keyword>
<name>A0A7I8VAR1_9ANNE</name>
<feature type="coiled-coil region" evidence="1">
    <location>
        <begin position="483"/>
        <end position="533"/>
    </location>
</feature>
<evidence type="ECO:0000313" key="3">
    <source>
        <dbReference type="EMBL" id="CAD5113421.1"/>
    </source>
</evidence>
<dbReference type="Proteomes" id="UP000549394">
    <property type="component" value="Unassembled WGS sequence"/>
</dbReference>
<gene>
    <name evidence="3" type="ORF">DGYR_LOCUS2416</name>
</gene>
<comment type="caution">
    <text evidence="3">The sequence shown here is derived from an EMBL/GenBank/DDBJ whole genome shotgun (WGS) entry which is preliminary data.</text>
</comment>
<proteinExistence type="predicted"/>
<organism evidence="3 4">
    <name type="scientific">Dimorphilus gyrociliatus</name>
    <dbReference type="NCBI Taxonomy" id="2664684"/>
    <lineage>
        <taxon>Eukaryota</taxon>
        <taxon>Metazoa</taxon>
        <taxon>Spiralia</taxon>
        <taxon>Lophotrochozoa</taxon>
        <taxon>Annelida</taxon>
        <taxon>Polychaeta</taxon>
        <taxon>Polychaeta incertae sedis</taxon>
        <taxon>Dinophilidae</taxon>
        <taxon>Dimorphilus</taxon>
    </lineage>
</organism>
<feature type="region of interest" description="Disordered" evidence="2">
    <location>
        <begin position="1202"/>
        <end position="1260"/>
    </location>
</feature>
<feature type="compositionally biased region" description="Basic and acidic residues" evidence="2">
    <location>
        <begin position="964"/>
        <end position="974"/>
    </location>
</feature>
<reference evidence="3 4" key="1">
    <citation type="submission" date="2020-08" db="EMBL/GenBank/DDBJ databases">
        <authorList>
            <person name="Hejnol A."/>
        </authorList>
    </citation>
    <scope>NUCLEOTIDE SEQUENCE [LARGE SCALE GENOMIC DNA]</scope>
</reference>
<evidence type="ECO:0000256" key="1">
    <source>
        <dbReference type="SAM" id="Coils"/>
    </source>
</evidence>
<feature type="region of interest" description="Disordered" evidence="2">
    <location>
        <begin position="123"/>
        <end position="154"/>
    </location>
</feature>
<feature type="compositionally biased region" description="Basic residues" evidence="2">
    <location>
        <begin position="1242"/>
        <end position="1260"/>
    </location>
</feature>
<protein>
    <submittedName>
        <fullName evidence="3">DgyrCDS2591</fullName>
    </submittedName>
</protein>
<accession>A0A7I8VAR1</accession>
<sequence>MEVFFLNKYKAKTTPAIATGSHTSVASTINKANQALATAGFKSKSLEFSDLKTKWAPKNSEKQPYFAPKRYSKFSRGKANSTPISSYRKPDFTIDVSRITPDQLVQEVRKKLEFDTAVLSDTEVKSSGEHKGILKSPRTSTPGPAEKDEGNQEQERLQKLLIREREEFEKRSTDLDKKNAELEMQLHEDRKSLAKENEKLYEQSKKQMKQINELERLLSGKHDVSMECAQAKLKAENIEQENILLKKEFDRVKSDLDKQAYSFRSKVDELEEIKRKQMDDIRNKEVELKMMYTEKEEVLKGVVQLQEKLKDKDSDIRRLMSELERTKKEDGSKVNHIGQLKEEIERNCVQKESYSRDLYQLTMENQHMKTRIESLENDLIEEKNKVDNLKMEVERLREREKYIEESLDIIIGLFIEREFTRPTESMMLNSGRESGRLQIQSRSSCQIASRLRQIESLTRDLMKTNKYLEEEIDKKDSNFKTEVVKYENEKHEFQRRLEFEKKNLEVDFKDCLLRKEEEMREEFNRRLQEALIEKERDTNLNPQHSQIPIQLLGYVREMENCWIRLRGEIEKFKNEDNMLFSHRNDNNKSETPTMNEFCKLSINPNDSPRFKISYRENENCHISTQTSRRRDSPIYDNHSFKSSEESIQSIKHLENKNSKKNKKIEIVEKRKKKKEKSYKESITEKKDYPKIWQNDWINMKNYNKRNKHNQSMNFIQSHAYHKIPNKSNFKACSKCNGSGMGRRDNFEFGENHTYKWISTLETPSESVYSCTTTTSTTVENYLPEKKVITASMLKDLEQIEEKEEKLIQLLQHVARLGKNSFFAFGDVLSLTLDFKVIFHSNYYISCMNIHKQMINGHALLADHLQEEDVCEKSQSKEFQDIFAKFPTLARALNPVEQQKLLAFLREKSVEIVIRYSWKKSGTEREKAARGRQQLLQEEVEKGRTIKEKEKQIAILEEQLIKENEEKDSVSEDAKHLRRTLQSKTSKHSEEMHKMIRSNDASENANRMANQRIAFFDSQIKAMNVQILKVFGQNEYESSSNPDNVRVSQLQLNVNSLLDHLGVMEKQIEKVTKERKEEREKLFKAWNISDRGQSILDAYANSVNKLEKSHWSLLEKVNHICLALHCSDENDKSIEDKVKNVGEWRVDLNAVLKKLNNIERSCTSLQKSEANYKDSYEKLKKEHTLLLKSKQESIDVLSKVKEEKSTNEVEEEGAAKPIQPLSKPQRPDKTKVLPRYMENISKPKNRGTIHSISKSKKMNYY</sequence>
<feature type="region of interest" description="Disordered" evidence="2">
    <location>
        <begin position="622"/>
        <end position="646"/>
    </location>
</feature>
<keyword evidence="4" id="KW-1185">Reference proteome</keyword>